<dbReference type="Pfam" id="PF00015">
    <property type="entry name" value="MCPsignal"/>
    <property type="match status" value="1"/>
</dbReference>
<dbReference type="InterPro" id="IPR003660">
    <property type="entry name" value="HAMP_dom"/>
</dbReference>
<feature type="compositionally biased region" description="Basic and acidic residues" evidence="4">
    <location>
        <begin position="380"/>
        <end position="397"/>
    </location>
</feature>
<dbReference type="InterPro" id="IPR004089">
    <property type="entry name" value="MCPsignal_dom"/>
</dbReference>
<dbReference type="Gene3D" id="6.10.340.10">
    <property type="match status" value="1"/>
</dbReference>
<feature type="region of interest" description="Disordered" evidence="4">
    <location>
        <begin position="475"/>
        <end position="500"/>
    </location>
</feature>
<dbReference type="RefSeq" id="WP_089788745.1">
    <property type="nucleotide sequence ID" value="NZ_FOKW01000007.1"/>
</dbReference>
<dbReference type="PANTHER" id="PTHR32089:SF112">
    <property type="entry name" value="LYSOZYME-LIKE PROTEIN-RELATED"/>
    <property type="match status" value="1"/>
</dbReference>
<dbReference type="CDD" id="cd06225">
    <property type="entry name" value="HAMP"/>
    <property type="match status" value="1"/>
</dbReference>
<dbReference type="GO" id="GO:0016020">
    <property type="term" value="C:membrane"/>
    <property type="evidence" value="ECO:0007669"/>
    <property type="project" value="InterPro"/>
</dbReference>
<dbReference type="SUPFAM" id="SSF58104">
    <property type="entry name" value="Methyl-accepting chemotaxis protein (MCP) signaling domain"/>
    <property type="match status" value="1"/>
</dbReference>
<evidence type="ECO:0000256" key="3">
    <source>
        <dbReference type="PROSITE-ProRule" id="PRU00284"/>
    </source>
</evidence>
<dbReference type="PANTHER" id="PTHR32089">
    <property type="entry name" value="METHYL-ACCEPTING CHEMOTAXIS PROTEIN MCPB"/>
    <property type="match status" value="1"/>
</dbReference>
<dbReference type="SMART" id="SM00304">
    <property type="entry name" value="HAMP"/>
    <property type="match status" value="2"/>
</dbReference>
<gene>
    <name evidence="8" type="ORF">SAMN05444422_107153</name>
</gene>
<evidence type="ECO:0000256" key="1">
    <source>
        <dbReference type="ARBA" id="ARBA00023224"/>
    </source>
</evidence>
<dbReference type="SMART" id="SM00283">
    <property type="entry name" value="MA"/>
    <property type="match status" value="1"/>
</dbReference>
<feature type="compositionally biased region" description="Polar residues" evidence="4">
    <location>
        <begin position="538"/>
        <end position="547"/>
    </location>
</feature>
<evidence type="ECO:0000256" key="4">
    <source>
        <dbReference type="SAM" id="MobiDB-lite"/>
    </source>
</evidence>
<dbReference type="AlphaFoldDB" id="A0A1I1INC3"/>
<feature type="domain" description="HAMP" evidence="7">
    <location>
        <begin position="426"/>
        <end position="469"/>
    </location>
</feature>
<keyword evidence="5" id="KW-0472">Membrane</keyword>
<feature type="domain" description="HAMP" evidence="7">
    <location>
        <begin position="322"/>
        <end position="374"/>
    </location>
</feature>
<evidence type="ECO:0000313" key="9">
    <source>
        <dbReference type="Proteomes" id="UP000199161"/>
    </source>
</evidence>
<organism evidence="8 9">
    <name type="scientific">Natronobacterium haloterrestre</name>
    <name type="common">Halobiforma haloterrestris</name>
    <dbReference type="NCBI Taxonomy" id="148448"/>
    <lineage>
        <taxon>Archaea</taxon>
        <taxon>Methanobacteriati</taxon>
        <taxon>Methanobacteriota</taxon>
        <taxon>Stenosarchaea group</taxon>
        <taxon>Halobacteria</taxon>
        <taxon>Halobacteriales</taxon>
        <taxon>Natrialbaceae</taxon>
        <taxon>Natronobacterium</taxon>
    </lineage>
</organism>
<dbReference type="PROSITE" id="PS50885">
    <property type="entry name" value="HAMP"/>
    <property type="match status" value="2"/>
</dbReference>
<keyword evidence="5" id="KW-0812">Transmembrane</keyword>
<protein>
    <submittedName>
        <fullName evidence="8">Methyl-accepting chemotaxis protein</fullName>
    </submittedName>
</protein>
<keyword evidence="9" id="KW-1185">Reference proteome</keyword>
<keyword evidence="5" id="KW-1133">Transmembrane helix</keyword>
<dbReference type="Pfam" id="PF00672">
    <property type="entry name" value="HAMP"/>
    <property type="match status" value="1"/>
</dbReference>
<evidence type="ECO:0000256" key="5">
    <source>
        <dbReference type="SAM" id="Phobius"/>
    </source>
</evidence>
<sequence>MRNREDDGSGTSPFREVYDRLRSRYFFKIGAAILVLSIVLLGVGYVTLTTVQASVESDSTETLLTSAEREANGIEEFIVDRNADAVRISESEALVEGDRERIRGELQTNLDILPNSVRSIHYYDMETGTITVSSHPVQDGQEVRGDRPWAVDGSAFDGPGDVRSFEPYETNGEKRMGFVSPVVGQEDHAVVVTVDLTKQGRLLTPPVDGAKIDVVSTRTGEVALAGDSDAILEDYFLLEELPHLQENVRESRTDAATIDHELVDDDQVVVTTVPIQQKPWAVTVVAPESEVFGTVGDVSRSILVLIAVSIVGFGVVGVLISRDINESLGTMTGYAEEIEEGNLEVSIDRSRTDEFGQLAALFARIRDTLKEQLDEVEQRAAEAEAERERAREAKAAAEEAQADAQRAKAEAEALSEHLEEKATAYSETIDAAADGDLTRRLDTESESRAMTEIGESLNRMLEDLEGMVVRIQTVAQRVDEKSSEVTASTEEVRASSAEVAESIEEISAGAERQNEKLTTAASEMSDLSATVEEIASSSANVADQSEQAAAVGREGQRTAREARESMAAIESKTEDTVGEMETLQAEVERIEEVVALIDDIAEQTNLLAINASIEAAAATDDGDGDGDGFAVVADEVKSLAEETAEATDEVERLIEAVEDSTSSVAEDMFEMQSEVEHGRETIDETVSALEEMVEQVADANAGIQSINEATDDQAASAQEVTTMVDDVTSVSDRTAKEAANVSAAAEEQTSAVERIATGSESLSGRADELRTLVSRFETDGNSDEASKDDVDPVVSDD</sequence>
<feature type="compositionally biased region" description="Basic and acidic residues" evidence="4">
    <location>
        <begin position="554"/>
        <end position="563"/>
    </location>
</feature>
<dbReference type="PROSITE" id="PS50111">
    <property type="entry name" value="CHEMOTAXIS_TRANSDUC_2"/>
    <property type="match status" value="1"/>
</dbReference>
<dbReference type="Proteomes" id="UP000199161">
    <property type="component" value="Unassembled WGS sequence"/>
</dbReference>
<evidence type="ECO:0000259" key="6">
    <source>
        <dbReference type="PROSITE" id="PS50111"/>
    </source>
</evidence>
<name>A0A1I1INC3_NATHA</name>
<feature type="region of interest" description="Disordered" evidence="4">
    <location>
        <begin position="380"/>
        <end position="403"/>
    </location>
</feature>
<dbReference type="SUPFAM" id="SSF158472">
    <property type="entry name" value="HAMP domain-like"/>
    <property type="match status" value="1"/>
</dbReference>
<comment type="similarity">
    <text evidence="2">Belongs to the methyl-accepting chemotaxis (MCP) protein family.</text>
</comment>
<feature type="region of interest" description="Disordered" evidence="4">
    <location>
        <begin position="775"/>
        <end position="797"/>
    </location>
</feature>
<evidence type="ECO:0000259" key="7">
    <source>
        <dbReference type="PROSITE" id="PS50885"/>
    </source>
</evidence>
<feature type="compositionally biased region" description="Low complexity" evidence="4">
    <location>
        <begin position="486"/>
        <end position="500"/>
    </location>
</feature>
<feature type="transmembrane region" description="Helical" evidence="5">
    <location>
        <begin position="25"/>
        <end position="48"/>
    </location>
</feature>
<proteinExistence type="inferred from homology"/>
<dbReference type="OrthoDB" id="8523at2157"/>
<accession>A0A1I1INC3</accession>
<dbReference type="EMBL" id="FOKW01000007">
    <property type="protein sequence ID" value="SFC35253.1"/>
    <property type="molecule type" value="Genomic_DNA"/>
</dbReference>
<dbReference type="Gene3D" id="1.10.287.950">
    <property type="entry name" value="Methyl-accepting chemotaxis protein"/>
    <property type="match status" value="1"/>
</dbReference>
<feature type="region of interest" description="Disordered" evidence="4">
    <location>
        <begin position="538"/>
        <end position="563"/>
    </location>
</feature>
<reference evidence="9" key="1">
    <citation type="submission" date="2016-10" db="EMBL/GenBank/DDBJ databases">
        <authorList>
            <person name="Varghese N."/>
            <person name="Submissions S."/>
        </authorList>
    </citation>
    <scope>NUCLEOTIDE SEQUENCE [LARGE SCALE GENOMIC DNA]</scope>
    <source>
        <strain evidence="9">DSM 13078</strain>
    </source>
</reference>
<dbReference type="InterPro" id="IPR004090">
    <property type="entry name" value="Chemotax_Me-accpt_rcpt"/>
</dbReference>
<evidence type="ECO:0000256" key="2">
    <source>
        <dbReference type="ARBA" id="ARBA00029447"/>
    </source>
</evidence>
<feature type="domain" description="Methyl-accepting transducer" evidence="6">
    <location>
        <begin position="488"/>
        <end position="728"/>
    </location>
</feature>
<dbReference type="PRINTS" id="PR00260">
    <property type="entry name" value="CHEMTRNSDUCR"/>
</dbReference>
<feature type="region of interest" description="Disordered" evidence="4">
    <location>
        <begin position="741"/>
        <end position="761"/>
    </location>
</feature>
<dbReference type="GO" id="GO:0007165">
    <property type="term" value="P:signal transduction"/>
    <property type="evidence" value="ECO:0007669"/>
    <property type="project" value="UniProtKB-KW"/>
</dbReference>
<evidence type="ECO:0000313" key="8">
    <source>
        <dbReference type="EMBL" id="SFC35253.1"/>
    </source>
</evidence>
<keyword evidence="1 3" id="KW-0807">Transducer</keyword>
<dbReference type="GO" id="GO:0006935">
    <property type="term" value="P:chemotaxis"/>
    <property type="evidence" value="ECO:0007669"/>
    <property type="project" value="InterPro"/>
</dbReference>
<dbReference type="GO" id="GO:0004888">
    <property type="term" value="F:transmembrane signaling receptor activity"/>
    <property type="evidence" value="ECO:0007669"/>
    <property type="project" value="InterPro"/>
</dbReference>